<accession>A0A1M6TEF1</accession>
<name>A0A1M6TEF1_SELRU</name>
<feature type="domain" description="DUF4422" evidence="1">
    <location>
        <begin position="6"/>
        <end position="219"/>
    </location>
</feature>
<dbReference type="Proteomes" id="UP000184263">
    <property type="component" value="Unassembled WGS sequence"/>
</dbReference>
<dbReference type="InterPro" id="IPR025536">
    <property type="entry name" value="DUF4422"/>
</dbReference>
<organism evidence="2 3">
    <name type="scientific">Selenomonas ruminantium</name>
    <dbReference type="NCBI Taxonomy" id="971"/>
    <lineage>
        <taxon>Bacteria</taxon>
        <taxon>Bacillati</taxon>
        <taxon>Bacillota</taxon>
        <taxon>Negativicutes</taxon>
        <taxon>Selenomonadales</taxon>
        <taxon>Selenomonadaceae</taxon>
        <taxon>Selenomonas</taxon>
    </lineage>
</organism>
<sequence length="249" mass="30015">MLMDIKILIAMHKPYWRPKDKAYHSLYVGARGREADWAQLRDDVGDNISAKNPNFCELTGLYWAWKNLDCEYIGLCHYRRYFIRRILGMSLHIFNHKDYAKAMEKCDIMVPKFTRCEPSVFERYAQAHHAEDMIKTGEIIAELYPEYKKTFDEVMAGSETYYLNMFCTRKDIFNNYCEWLFNILFTLEQRIDISDYDDYQKRVFGFISERLFMVFIKHNNLKVGLQDVYYLDKGGWHRKAQLWLQKKIY</sequence>
<reference evidence="2 3" key="1">
    <citation type="submission" date="2016-11" db="EMBL/GenBank/DDBJ databases">
        <authorList>
            <person name="Jaros S."/>
            <person name="Januszkiewicz K."/>
            <person name="Wedrychowicz H."/>
        </authorList>
    </citation>
    <scope>NUCLEOTIDE SEQUENCE [LARGE SCALE GENOMIC DNA]</scope>
    <source>
        <strain evidence="2 3">HD4</strain>
    </source>
</reference>
<evidence type="ECO:0000313" key="2">
    <source>
        <dbReference type="EMBL" id="SHK55331.1"/>
    </source>
</evidence>
<evidence type="ECO:0000259" key="1">
    <source>
        <dbReference type="Pfam" id="PF14393"/>
    </source>
</evidence>
<protein>
    <recommendedName>
        <fullName evidence="1">DUF4422 domain-containing protein</fullName>
    </recommendedName>
</protein>
<evidence type="ECO:0000313" key="3">
    <source>
        <dbReference type="Proteomes" id="UP000184263"/>
    </source>
</evidence>
<gene>
    <name evidence="2" type="ORF">SAMN05216582_10783</name>
</gene>
<dbReference type="EMBL" id="FRBC01000007">
    <property type="protein sequence ID" value="SHK55331.1"/>
    <property type="molecule type" value="Genomic_DNA"/>
</dbReference>
<dbReference type="Pfam" id="PF14393">
    <property type="entry name" value="DUF4422"/>
    <property type="match status" value="1"/>
</dbReference>
<proteinExistence type="predicted"/>
<dbReference type="AlphaFoldDB" id="A0A1M6TEF1"/>